<dbReference type="Proteomes" id="UP001233999">
    <property type="component" value="Unassembled WGS sequence"/>
</dbReference>
<dbReference type="EMBL" id="JASPKZ010007187">
    <property type="protein sequence ID" value="KAJ9586200.1"/>
    <property type="molecule type" value="Genomic_DNA"/>
</dbReference>
<keyword evidence="2" id="KW-1185">Reference proteome</keyword>
<sequence length="82" mass="9322">MGAEDIVRYVKSLRLGWSGHVERTEKNIIPKSLLHDNIIGVKRIGRLRKEVAAGWRAAFKSTDKRMEKISTAKKIVKKAKAH</sequence>
<reference evidence="1" key="1">
    <citation type="journal article" date="2023" name="IScience">
        <title>Live-bearing cockroach genome reveals convergent evolutionary mechanisms linked to viviparity in insects and beyond.</title>
        <authorList>
            <person name="Fouks B."/>
            <person name="Harrison M.C."/>
            <person name="Mikhailova A.A."/>
            <person name="Marchal E."/>
            <person name="English S."/>
            <person name="Carruthers M."/>
            <person name="Jennings E.C."/>
            <person name="Chiamaka E.L."/>
            <person name="Frigard R.A."/>
            <person name="Pippel M."/>
            <person name="Attardo G.M."/>
            <person name="Benoit J.B."/>
            <person name="Bornberg-Bauer E."/>
            <person name="Tobe S.S."/>
        </authorList>
    </citation>
    <scope>NUCLEOTIDE SEQUENCE</scope>
    <source>
        <strain evidence="1">Stay&amp;Tobe</strain>
    </source>
</reference>
<evidence type="ECO:0000313" key="1">
    <source>
        <dbReference type="EMBL" id="KAJ9586200.1"/>
    </source>
</evidence>
<gene>
    <name evidence="1" type="ORF">L9F63_020158</name>
</gene>
<comment type="caution">
    <text evidence="1">The sequence shown here is derived from an EMBL/GenBank/DDBJ whole genome shotgun (WGS) entry which is preliminary data.</text>
</comment>
<proteinExistence type="predicted"/>
<reference evidence="1" key="2">
    <citation type="submission" date="2023-05" db="EMBL/GenBank/DDBJ databases">
        <authorList>
            <person name="Fouks B."/>
        </authorList>
    </citation>
    <scope>NUCLEOTIDE SEQUENCE</scope>
    <source>
        <strain evidence="1">Stay&amp;Tobe</strain>
        <tissue evidence="1">Testes</tissue>
    </source>
</reference>
<protein>
    <submittedName>
        <fullName evidence="1">Uncharacterized protein</fullName>
    </submittedName>
</protein>
<organism evidence="1 2">
    <name type="scientific">Diploptera punctata</name>
    <name type="common">Pacific beetle cockroach</name>
    <dbReference type="NCBI Taxonomy" id="6984"/>
    <lineage>
        <taxon>Eukaryota</taxon>
        <taxon>Metazoa</taxon>
        <taxon>Ecdysozoa</taxon>
        <taxon>Arthropoda</taxon>
        <taxon>Hexapoda</taxon>
        <taxon>Insecta</taxon>
        <taxon>Pterygota</taxon>
        <taxon>Neoptera</taxon>
        <taxon>Polyneoptera</taxon>
        <taxon>Dictyoptera</taxon>
        <taxon>Blattodea</taxon>
        <taxon>Blaberoidea</taxon>
        <taxon>Blaberidae</taxon>
        <taxon>Diplopterinae</taxon>
        <taxon>Diploptera</taxon>
    </lineage>
</organism>
<name>A0AAD7ZT80_DIPPU</name>
<dbReference type="AlphaFoldDB" id="A0AAD7ZT80"/>
<accession>A0AAD7ZT80</accession>
<evidence type="ECO:0000313" key="2">
    <source>
        <dbReference type="Proteomes" id="UP001233999"/>
    </source>
</evidence>